<reference evidence="1 2" key="1">
    <citation type="submission" date="2013-11" db="EMBL/GenBank/DDBJ databases">
        <title>Metagenomic analysis of a methanogenic consortium involved in long chain n-alkane degradation.</title>
        <authorList>
            <person name="Davidova I.A."/>
            <person name="Callaghan A.V."/>
            <person name="Wawrik B."/>
            <person name="Pruitt S."/>
            <person name="Marks C."/>
            <person name="Duncan K.E."/>
            <person name="Suflita J.M."/>
        </authorList>
    </citation>
    <scope>NUCLEOTIDE SEQUENCE [LARGE SCALE GENOMIC DNA]</scope>
    <source>
        <strain evidence="1 2">SPR</strain>
    </source>
</reference>
<gene>
    <name evidence="1" type="ORF">X474_15085</name>
</gene>
<dbReference type="AlphaFoldDB" id="A0A0D2GE66"/>
<name>A0A0D2GE66_9BACT</name>
<organism evidence="1 2">
    <name type="scientific">Dethiosulfatarculus sandiegensis</name>
    <dbReference type="NCBI Taxonomy" id="1429043"/>
    <lineage>
        <taxon>Bacteria</taxon>
        <taxon>Pseudomonadati</taxon>
        <taxon>Thermodesulfobacteriota</taxon>
        <taxon>Desulfarculia</taxon>
        <taxon>Desulfarculales</taxon>
        <taxon>Desulfarculaceae</taxon>
        <taxon>Dethiosulfatarculus</taxon>
    </lineage>
</organism>
<sequence>MVDVTESASKAIRSFLAEKQVDSASLRVYLQSGG</sequence>
<evidence type="ECO:0000313" key="2">
    <source>
        <dbReference type="Proteomes" id="UP000032233"/>
    </source>
</evidence>
<comment type="caution">
    <text evidence="1">The sequence shown here is derived from an EMBL/GenBank/DDBJ whole genome shotgun (WGS) entry which is preliminary data.</text>
</comment>
<dbReference type="STRING" id="1429043.X474_15085"/>
<dbReference type="InParanoid" id="A0A0D2GE66"/>
<dbReference type="EMBL" id="AZAC01000017">
    <property type="protein sequence ID" value="KIX13297.1"/>
    <property type="molecule type" value="Genomic_DNA"/>
</dbReference>
<dbReference type="Proteomes" id="UP000032233">
    <property type="component" value="Unassembled WGS sequence"/>
</dbReference>
<evidence type="ECO:0000313" key="1">
    <source>
        <dbReference type="EMBL" id="KIX13297.1"/>
    </source>
</evidence>
<accession>A0A0D2GE66</accession>
<keyword evidence="2" id="KW-1185">Reference proteome</keyword>
<proteinExistence type="predicted"/>
<protein>
    <submittedName>
        <fullName evidence="1">Uncharacterized protein</fullName>
    </submittedName>
</protein>